<comment type="caution">
    <text evidence="9">The sequence shown here is derived from an EMBL/GenBank/DDBJ whole genome shotgun (WGS) entry which is preliminary data.</text>
</comment>
<proteinExistence type="inferred from homology"/>
<evidence type="ECO:0000313" key="9">
    <source>
        <dbReference type="EMBL" id="TKW67834.1"/>
    </source>
</evidence>
<dbReference type="GO" id="GO:0010181">
    <property type="term" value="F:FMN binding"/>
    <property type="evidence" value="ECO:0007669"/>
    <property type="project" value="InterPro"/>
</dbReference>
<dbReference type="InterPro" id="IPR008259">
    <property type="entry name" value="FMN_hydac_DH_AS"/>
</dbReference>
<sequence>MTVITEIEDLRRLYQRRVPRMFYDYVDVGAWTGSTYRANHADFEPILLRQRVARNIETRDLSTSMMGQPVSMPLALAPVGLLGMQYPDGEIHAARAALSAGVPFTLSTMSMCSIEDVAHATNAPFWFQLYTLRDEEFLDNILDRARRAGVTVLVLTLDLTIQGQRHKDLKNRMTAPPRLTLANLVNIAMHPRWAAGMLRTKRRSFANIIGHARGVDNMGDLMEWTSRQFDQRLDWVRVEEIIRKWGGPVILKGINDPEDAQRALDTGATAILVSNHGGRQLDGAPSTIRTLPAIRRAVGNDYPLYLDGGILSGQDALKAIAKGADGVFIGRAFTYGLGAMGQLGVETALTILRREMDITMALCGINSISDFGPDCLWSDDLGTPISV</sequence>
<feature type="binding site" evidence="7">
    <location>
        <position position="130"/>
    </location>
    <ligand>
        <name>FMN</name>
        <dbReference type="ChEBI" id="CHEBI:58210"/>
    </ligand>
</feature>
<protein>
    <submittedName>
        <fullName evidence="9">Alpha-hydroxy-acid oxidizing protein</fullName>
    </submittedName>
</protein>
<evidence type="ECO:0000256" key="4">
    <source>
        <dbReference type="ARBA" id="ARBA00023002"/>
    </source>
</evidence>
<comment type="cofactor">
    <cofactor evidence="1">
        <name>FMN</name>
        <dbReference type="ChEBI" id="CHEBI:58210"/>
    </cofactor>
</comment>
<dbReference type="PANTHER" id="PTHR10578">
    <property type="entry name" value="S -2-HYDROXY-ACID OXIDASE-RELATED"/>
    <property type="match status" value="1"/>
</dbReference>
<keyword evidence="3 7" id="KW-0288">FMN</keyword>
<organism evidence="9 10">
    <name type="scientific">Paracoccus denitrificans</name>
    <dbReference type="NCBI Taxonomy" id="266"/>
    <lineage>
        <taxon>Bacteria</taxon>
        <taxon>Pseudomonadati</taxon>
        <taxon>Pseudomonadota</taxon>
        <taxon>Alphaproteobacteria</taxon>
        <taxon>Rhodobacterales</taxon>
        <taxon>Paracoccaceae</taxon>
        <taxon>Paracoccus</taxon>
    </lineage>
</organism>
<evidence type="ECO:0000256" key="2">
    <source>
        <dbReference type="ARBA" id="ARBA00022630"/>
    </source>
</evidence>
<feature type="binding site" evidence="7">
    <location>
        <position position="279"/>
    </location>
    <ligand>
        <name>glyoxylate</name>
        <dbReference type="ChEBI" id="CHEBI:36655"/>
    </ligand>
</feature>
<feature type="binding site" evidence="7">
    <location>
        <begin position="78"/>
        <end position="80"/>
    </location>
    <ligand>
        <name>FMN</name>
        <dbReference type="ChEBI" id="CHEBI:58210"/>
    </ligand>
</feature>
<dbReference type="InterPro" id="IPR012133">
    <property type="entry name" value="Alpha-hydoxy_acid_DH_FMN"/>
</dbReference>
<keyword evidence="4" id="KW-0560">Oxidoreductase</keyword>
<dbReference type="GO" id="GO:0009060">
    <property type="term" value="P:aerobic respiration"/>
    <property type="evidence" value="ECO:0007669"/>
    <property type="project" value="TreeGrafter"/>
</dbReference>
<dbReference type="GO" id="GO:0005886">
    <property type="term" value="C:plasma membrane"/>
    <property type="evidence" value="ECO:0007669"/>
    <property type="project" value="TreeGrafter"/>
</dbReference>
<evidence type="ECO:0000259" key="8">
    <source>
        <dbReference type="PROSITE" id="PS51349"/>
    </source>
</evidence>
<reference evidence="9 10" key="1">
    <citation type="journal article" date="2017" name="Nat. Commun.">
        <title>In situ click chemistry generation of cyclooxygenase-2 inhibitors.</title>
        <authorList>
            <person name="Bhardwaj A."/>
            <person name="Kaur J."/>
            <person name="Wuest M."/>
            <person name="Wuest F."/>
        </authorList>
    </citation>
    <scope>NUCLEOTIDE SEQUENCE [LARGE SCALE GENOMIC DNA]</scope>
    <source>
        <strain evidence="9">S2_012_000_R3_94</strain>
    </source>
</reference>
<feature type="binding site" evidence="7">
    <location>
        <position position="156"/>
    </location>
    <ligand>
        <name>FMN</name>
        <dbReference type="ChEBI" id="CHEBI:58210"/>
    </ligand>
</feature>
<feature type="binding site" evidence="7">
    <location>
        <begin position="330"/>
        <end position="331"/>
    </location>
    <ligand>
        <name>FMN</name>
        <dbReference type="ChEBI" id="CHEBI:58210"/>
    </ligand>
</feature>
<dbReference type="InterPro" id="IPR013785">
    <property type="entry name" value="Aldolase_TIM"/>
</dbReference>
<dbReference type="PROSITE" id="PS51349">
    <property type="entry name" value="FMN_HYDROXY_ACID_DH_2"/>
    <property type="match status" value="1"/>
</dbReference>
<accession>A0A533IBD5</accession>
<evidence type="ECO:0000256" key="5">
    <source>
        <dbReference type="ARBA" id="ARBA00024042"/>
    </source>
</evidence>
<dbReference type="AlphaFoldDB" id="A0A533IBD5"/>
<name>A0A533IBD5_PARDE</name>
<feature type="binding site" evidence="7">
    <location>
        <position position="107"/>
    </location>
    <ligand>
        <name>FMN</name>
        <dbReference type="ChEBI" id="CHEBI:58210"/>
    </ligand>
</feature>
<dbReference type="EMBL" id="VAFL01000003">
    <property type="protein sequence ID" value="TKW67834.1"/>
    <property type="molecule type" value="Genomic_DNA"/>
</dbReference>
<dbReference type="NCBIfam" id="NF008398">
    <property type="entry name" value="PRK11197.1"/>
    <property type="match status" value="1"/>
</dbReference>
<comment type="similarity">
    <text evidence="5">Belongs to the FMN-dependent alpha-hydroxy acid dehydrogenase family.</text>
</comment>
<feature type="binding site" evidence="7">
    <location>
        <position position="165"/>
    </location>
    <ligand>
        <name>glyoxylate</name>
        <dbReference type="ChEBI" id="CHEBI:36655"/>
    </ligand>
</feature>
<evidence type="ECO:0000256" key="1">
    <source>
        <dbReference type="ARBA" id="ARBA00001917"/>
    </source>
</evidence>
<dbReference type="FunFam" id="3.20.20.70:FF:000029">
    <property type="entry name" value="L-lactate dehydrogenase"/>
    <property type="match status" value="1"/>
</dbReference>
<evidence type="ECO:0000256" key="3">
    <source>
        <dbReference type="ARBA" id="ARBA00022643"/>
    </source>
</evidence>
<dbReference type="InterPro" id="IPR037396">
    <property type="entry name" value="FMN_HAD"/>
</dbReference>
<feature type="binding site" evidence="7">
    <location>
        <position position="128"/>
    </location>
    <ligand>
        <name>FMN</name>
        <dbReference type="ChEBI" id="CHEBI:58210"/>
    </ligand>
</feature>
<feature type="binding site" evidence="7">
    <location>
        <position position="276"/>
    </location>
    <ligand>
        <name>glyoxylate</name>
        <dbReference type="ChEBI" id="CHEBI:36655"/>
    </ligand>
</feature>
<evidence type="ECO:0000256" key="6">
    <source>
        <dbReference type="PIRSR" id="PIRSR000138-1"/>
    </source>
</evidence>
<evidence type="ECO:0000256" key="7">
    <source>
        <dbReference type="PIRSR" id="PIRSR000138-2"/>
    </source>
</evidence>
<feature type="binding site" evidence="7">
    <location>
        <position position="252"/>
    </location>
    <ligand>
        <name>FMN</name>
        <dbReference type="ChEBI" id="CHEBI:58210"/>
    </ligand>
</feature>
<keyword evidence="2 7" id="KW-0285">Flavoprotein</keyword>
<dbReference type="InterPro" id="IPR000262">
    <property type="entry name" value="FMN-dep_DH"/>
</dbReference>
<gene>
    <name evidence="9" type="ORF">DI616_05875</name>
</gene>
<dbReference type="PROSITE" id="PS00557">
    <property type="entry name" value="FMN_HYDROXY_ACID_DH_1"/>
    <property type="match status" value="1"/>
</dbReference>
<dbReference type="SUPFAM" id="SSF51395">
    <property type="entry name" value="FMN-linked oxidoreductases"/>
    <property type="match status" value="1"/>
</dbReference>
<feature type="binding site" evidence="7">
    <location>
        <position position="274"/>
    </location>
    <ligand>
        <name>FMN</name>
        <dbReference type="ChEBI" id="CHEBI:58210"/>
    </ligand>
</feature>
<dbReference type="Proteomes" id="UP000315344">
    <property type="component" value="Unassembled WGS sequence"/>
</dbReference>
<evidence type="ECO:0000313" key="10">
    <source>
        <dbReference type="Proteomes" id="UP000315344"/>
    </source>
</evidence>
<dbReference type="CDD" id="cd02809">
    <property type="entry name" value="alpha_hydroxyacid_oxid_FMN"/>
    <property type="match status" value="1"/>
</dbReference>
<dbReference type="PANTHER" id="PTHR10578:SF107">
    <property type="entry name" value="2-HYDROXYACID OXIDASE 1"/>
    <property type="match status" value="1"/>
</dbReference>
<feature type="active site" description="Proton acceptor" evidence="6">
    <location>
        <position position="276"/>
    </location>
</feature>
<feature type="binding site" evidence="7">
    <location>
        <position position="25"/>
    </location>
    <ligand>
        <name>glyoxylate</name>
        <dbReference type="ChEBI" id="CHEBI:36655"/>
    </ligand>
</feature>
<dbReference type="Gene3D" id="3.20.20.70">
    <property type="entry name" value="Aldolase class I"/>
    <property type="match status" value="1"/>
</dbReference>
<feature type="domain" description="FMN hydroxy acid dehydrogenase" evidence="8">
    <location>
        <begin position="1"/>
        <end position="381"/>
    </location>
</feature>
<dbReference type="Pfam" id="PF01070">
    <property type="entry name" value="FMN_dh"/>
    <property type="match status" value="1"/>
</dbReference>
<dbReference type="GO" id="GO:0004459">
    <property type="term" value="F:L-lactate dehydrogenase (NAD+) activity"/>
    <property type="evidence" value="ECO:0007669"/>
    <property type="project" value="TreeGrafter"/>
</dbReference>
<dbReference type="PIRSF" id="PIRSF000138">
    <property type="entry name" value="Al-hdrx_acd_dh"/>
    <property type="match status" value="1"/>
</dbReference>